<evidence type="ECO:0000259" key="7">
    <source>
        <dbReference type="PROSITE" id="PS50850"/>
    </source>
</evidence>
<feature type="transmembrane region" description="Helical" evidence="6">
    <location>
        <begin position="311"/>
        <end position="333"/>
    </location>
</feature>
<keyword evidence="5 6" id="KW-0472">Membrane</keyword>
<name>A0ABS7HRG6_9MICO</name>
<evidence type="ECO:0000313" key="9">
    <source>
        <dbReference type="Proteomes" id="UP001196843"/>
    </source>
</evidence>
<feature type="domain" description="Major facilitator superfamily (MFS) profile" evidence="7">
    <location>
        <begin position="23"/>
        <end position="407"/>
    </location>
</feature>
<accession>A0ABS7HRG6</accession>
<organism evidence="8 9">
    <name type="scientific">Microbacterium jejuense</name>
    <dbReference type="NCBI Taxonomy" id="1263637"/>
    <lineage>
        <taxon>Bacteria</taxon>
        <taxon>Bacillati</taxon>
        <taxon>Actinomycetota</taxon>
        <taxon>Actinomycetes</taxon>
        <taxon>Micrococcales</taxon>
        <taxon>Microbacteriaceae</taxon>
        <taxon>Microbacterium</taxon>
    </lineage>
</organism>
<dbReference type="InterPro" id="IPR050189">
    <property type="entry name" value="MFS_Efflux_Transporters"/>
</dbReference>
<feature type="transmembrane region" description="Helical" evidence="6">
    <location>
        <begin position="219"/>
        <end position="244"/>
    </location>
</feature>
<evidence type="ECO:0000256" key="6">
    <source>
        <dbReference type="SAM" id="Phobius"/>
    </source>
</evidence>
<comment type="caution">
    <text evidence="8">The sequence shown here is derived from an EMBL/GenBank/DDBJ whole genome shotgun (WGS) entry which is preliminary data.</text>
</comment>
<feature type="transmembrane region" description="Helical" evidence="6">
    <location>
        <begin position="57"/>
        <end position="77"/>
    </location>
</feature>
<dbReference type="Pfam" id="PF07690">
    <property type="entry name" value="MFS_1"/>
    <property type="match status" value="1"/>
</dbReference>
<keyword evidence="2" id="KW-1003">Cell membrane</keyword>
<feature type="transmembrane region" description="Helical" evidence="6">
    <location>
        <begin position="147"/>
        <end position="169"/>
    </location>
</feature>
<evidence type="ECO:0000256" key="5">
    <source>
        <dbReference type="ARBA" id="ARBA00023136"/>
    </source>
</evidence>
<proteinExistence type="predicted"/>
<reference evidence="8 9" key="1">
    <citation type="journal article" date="2021" name="MBio">
        <title>Poor Competitiveness of Bradyrhizobium in Pigeon Pea Root Colonization in Indian Soils.</title>
        <authorList>
            <person name="Chalasani D."/>
            <person name="Basu A."/>
            <person name="Pullabhotla S.V.S.R.N."/>
            <person name="Jorrin B."/>
            <person name="Neal A.L."/>
            <person name="Poole P.S."/>
            <person name="Podile A.R."/>
            <person name="Tkacz A."/>
        </authorList>
    </citation>
    <scope>NUCLEOTIDE SEQUENCE [LARGE SCALE GENOMIC DNA]</scope>
    <source>
        <strain evidence="8 9">HU14</strain>
    </source>
</reference>
<evidence type="ECO:0000256" key="3">
    <source>
        <dbReference type="ARBA" id="ARBA00022692"/>
    </source>
</evidence>
<keyword evidence="4 6" id="KW-1133">Transmembrane helix</keyword>
<evidence type="ECO:0000256" key="4">
    <source>
        <dbReference type="ARBA" id="ARBA00022989"/>
    </source>
</evidence>
<dbReference type="InterPro" id="IPR020846">
    <property type="entry name" value="MFS_dom"/>
</dbReference>
<dbReference type="Gene3D" id="1.20.1250.20">
    <property type="entry name" value="MFS general substrate transporter like domains"/>
    <property type="match status" value="1"/>
</dbReference>
<feature type="transmembrane region" description="Helical" evidence="6">
    <location>
        <begin position="378"/>
        <end position="398"/>
    </location>
</feature>
<keyword evidence="3 6" id="KW-0812">Transmembrane</keyword>
<dbReference type="RefSeq" id="WP_220301749.1">
    <property type="nucleotide sequence ID" value="NZ_JAEUAW010000013.1"/>
</dbReference>
<dbReference type="Proteomes" id="UP001196843">
    <property type="component" value="Unassembled WGS sequence"/>
</dbReference>
<protein>
    <submittedName>
        <fullName evidence="8">MFS transporter</fullName>
    </submittedName>
</protein>
<dbReference type="PANTHER" id="PTHR43124">
    <property type="entry name" value="PURINE EFFLUX PUMP PBUE"/>
    <property type="match status" value="1"/>
</dbReference>
<gene>
    <name evidence="8" type="ORF">JNB62_15225</name>
</gene>
<sequence length="423" mass="42535">MTTSTAPAATSSPTSVARFPLGALLLLSLGVFVTVTAESLPAGLMPEMAADLGVDPLRIGLLVSVWAVVVIATSLPLTRATRRIDRRIVVASSLAVFALANVATALAPTYEIAFATRVVAAVAHGVFWAIVIVYASSLLTRAQLGKGLALVTGGGTAATVLGLPAATALAQVTSWRVSFAAMGIGMLLLAAVVLRRLPRSIVAAVPAGERAPLRHDRSIPALVALGVSGLLIGLAQFLSFVYIRPYLAGPAGVPDAWASVLLLVFGAAGIAGVAVAGALADRFPRSALTATLVLYASAFAGLAVFPGRIAVVVVALALWGAATGAVFPLIQTALMRAASDRLRDLASAAIIVLFNIGIAAGSWAGGQLSAAFGPAANPALSGAAVLLAAALAAVGAALTSRRSRRTASGCRAPGIHSSNARRA</sequence>
<dbReference type="PROSITE" id="PS50850">
    <property type="entry name" value="MFS"/>
    <property type="match status" value="1"/>
</dbReference>
<dbReference type="InterPro" id="IPR036259">
    <property type="entry name" value="MFS_trans_sf"/>
</dbReference>
<keyword evidence="9" id="KW-1185">Reference proteome</keyword>
<evidence type="ECO:0000256" key="2">
    <source>
        <dbReference type="ARBA" id="ARBA00022475"/>
    </source>
</evidence>
<evidence type="ECO:0000256" key="1">
    <source>
        <dbReference type="ARBA" id="ARBA00004651"/>
    </source>
</evidence>
<feature type="transmembrane region" description="Helical" evidence="6">
    <location>
        <begin position="114"/>
        <end position="135"/>
    </location>
</feature>
<feature type="transmembrane region" description="Helical" evidence="6">
    <location>
        <begin position="256"/>
        <end position="280"/>
    </location>
</feature>
<dbReference type="SUPFAM" id="SSF103473">
    <property type="entry name" value="MFS general substrate transporter"/>
    <property type="match status" value="1"/>
</dbReference>
<feature type="transmembrane region" description="Helical" evidence="6">
    <location>
        <begin position="175"/>
        <end position="194"/>
    </location>
</feature>
<dbReference type="EMBL" id="JAEUAW010000013">
    <property type="protein sequence ID" value="MBW9095039.1"/>
    <property type="molecule type" value="Genomic_DNA"/>
</dbReference>
<comment type="subcellular location">
    <subcellularLocation>
        <location evidence="1">Cell membrane</location>
        <topology evidence="1">Multi-pass membrane protein</topology>
    </subcellularLocation>
</comment>
<evidence type="ECO:0000313" key="8">
    <source>
        <dbReference type="EMBL" id="MBW9095039.1"/>
    </source>
</evidence>
<feature type="transmembrane region" description="Helical" evidence="6">
    <location>
        <begin position="345"/>
        <end position="366"/>
    </location>
</feature>
<dbReference type="PANTHER" id="PTHR43124:SF3">
    <property type="entry name" value="CHLORAMPHENICOL EFFLUX PUMP RV0191"/>
    <property type="match status" value="1"/>
</dbReference>
<dbReference type="InterPro" id="IPR011701">
    <property type="entry name" value="MFS"/>
</dbReference>
<feature type="transmembrane region" description="Helical" evidence="6">
    <location>
        <begin position="287"/>
        <end position="305"/>
    </location>
</feature>
<dbReference type="CDD" id="cd17324">
    <property type="entry name" value="MFS_NepI_like"/>
    <property type="match status" value="1"/>
</dbReference>
<feature type="transmembrane region" description="Helical" evidence="6">
    <location>
        <begin position="89"/>
        <end position="108"/>
    </location>
</feature>